<dbReference type="AlphaFoldDB" id="A0A5J4WT09"/>
<organism evidence="1 2">
    <name type="scientific">Streblomastix strix</name>
    <dbReference type="NCBI Taxonomy" id="222440"/>
    <lineage>
        <taxon>Eukaryota</taxon>
        <taxon>Metamonada</taxon>
        <taxon>Preaxostyla</taxon>
        <taxon>Oxymonadida</taxon>
        <taxon>Streblomastigidae</taxon>
        <taxon>Streblomastix</taxon>
    </lineage>
</organism>
<dbReference type="Proteomes" id="UP000324800">
    <property type="component" value="Unassembled WGS sequence"/>
</dbReference>
<evidence type="ECO:0000313" key="1">
    <source>
        <dbReference type="EMBL" id="KAA6398184.1"/>
    </source>
</evidence>
<proteinExistence type="predicted"/>
<reference evidence="1 2" key="1">
    <citation type="submission" date="2019-03" db="EMBL/GenBank/DDBJ databases">
        <title>Single cell metagenomics reveals metabolic interactions within the superorganism composed of flagellate Streblomastix strix and complex community of Bacteroidetes bacteria on its surface.</title>
        <authorList>
            <person name="Treitli S.C."/>
            <person name="Kolisko M."/>
            <person name="Husnik F."/>
            <person name="Keeling P."/>
            <person name="Hampl V."/>
        </authorList>
    </citation>
    <scope>NUCLEOTIDE SEQUENCE [LARGE SCALE GENOMIC DNA]</scope>
    <source>
        <strain evidence="1">ST1C</strain>
    </source>
</reference>
<gene>
    <name evidence="1" type="ORF">EZS28_006288</name>
</gene>
<sequence>MLSNVFQAFETVFDLLCLIQLLKVAVAFSYSLLSSFPKGEREDLNYLEFREVGLGIAEENMYECGA</sequence>
<evidence type="ECO:0000313" key="2">
    <source>
        <dbReference type="Proteomes" id="UP000324800"/>
    </source>
</evidence>
<accession>A0A5J4WT09</accession>
<dbReference type="EMBL" id="SNRW01001012">
    <property type="protein sequence ID" value="KAA6398184.1"/>
    <property type="molecule type" value="Genomic_DNA"/>
</dbReference>
<protein>
    <submittedName>
        <fullName evidence="1">Uncharacterized protein</fullName>
    </submittedName>
</protein>
<comment type="caution">
    <text evidence="1">The sequence shown here is derived from an EMBL/GenBank/DDBJ whole genome shotgun (WGS) entry which is preliminary data.</text>
</comment>
<name>A0A5J4WT09_9EUKA</name>